<dbReference type="InterPro" id="IPR044665">
    <property type="entry name" value="E_coli_cyclophilin_A-like"/>
</dbReference>
<dbReference type="Pfam" id="PF00160">
    <property type="entry name" value="Pro_isomerase"/>
    <property type="match status" value="1"/>
</dbReference>
<dbReference type="InterPro" id="IPR029000">
    <property type="entry name" value="Cyclophilin-like_dom_sf"/>
</dbReference>
<dbReference type="PANTHER" id="PTHR43246">
    <property type="entry name" value="PEPTIDYL-PROLYL CIS-TRANS ISOMERASE CYP38, CHLOROPLASTIC"/>
    <property type="match status" value="1"/>
</dbReference>
<protein>
    <recommendedName>
        <fullName evidence="1">peptidylprolyl isomerase</fullName>
        <ecNumber evidence="1">5.2.1.8</ecNumber>
    </recommendedName>
</protein>
<dbReference type="EC" id="5.2.1.8" evidence="1"/>
<sequence>MKQLALIIGLILLILGIFWLVPLLEKEKEIKVVTFETTMGPIVIELFEDDAPITTKNFVDYANSGFYDGTLFHRVIPGFVIQGGGLETGMKDKSGNPSIENEANNGQKNLKWSLSMARTSDPHSATSQFFINLENNSSLDHTAETPQGWGYAVFGTVIEGFETVEAIAAVATGSSGGHQDVPLEDITVQKTKVTKE</sequence>
<keyword evidence="3" id="KW-0413">Isomerase</keyword>
<name>A0A381SV32_9ZZZZ</name>
<evidence type="ECO:0000313" key="5">
    <source>
        <dbReference type="EMBL" id="SVA07161.1"/>
    </source>
</evidence>
<dbReference type="Gene3D" id="2.40.100.10">
    <property type="entry name" value="Cyclophilin-like"/>
    <property type="match status" value="1"/>
</dbReference>
<dbReference type="PROSITE" id="PS00170">
    <property type="entry name" value="CSA_PPIASE_1"/>
    <property type="match status" value="1"/>
</dbReference>
<dbReference type="PRINTS" id="PR00153">
    <property type="entry name" value="CSAPPISMRASE"/>
</dbReference>
<proteinExistence type="predicted"/>
<organism evidence="5">
    <name type="scientific">marine metagenome</name>
    <dbReference type="NCBI Taxonomy" id="408172"/>
    <lineage>
        <taxon>unclassified sequences</taxon>
        <taxon>metagenomes</taxon>
        <taxon>ecological metagenomes</taxon>
    </lineage>
</organism>
<dbReference type="GO" id="GO:0003755">
    <property type="term" value="F:peptidyl-prolyl cis-trans isomerase activity"/>
    <property type="evidence" value="ECO:0007669"/>
    <property type="project" value="UniProtKB-KW"/>
</dbReference>
<dbReference type="AlphaFoldDB" id="A0A381SV32"/>
<reference evidence="5" key="1">
    <citation type="submission" date="2018-05" db="EMBL/GenBank/DDBJ databases">
        <authorList>
            <person name="Lanie J.A."/>
            <person name="Ng W.-L."/>
            <person name="Kazmierczak K.M."/>
            <person name="Andrzejewski T.M."/>
            <person name="Davidsen T.M."/>
            <person name="Wayne K.J."/>
            <person name="Tettelin H."/>
            <person name="Glass J.I."/>
            <person name="Rusch D."/>
            <person name="Podicherti R."/>
            <person name="Tsui H.-C.T."/>
            <person name="Winkler M.E."/>
        </authorList>
    </citation>
    <scope>NUCLEOTIDE SEQUENCE</scope>
</reference>
<evidence type="ECO:0000259" key="4">
    <source>
        <dbReference type="PROSITE" id="PS50072"/>
    </source>
</evidence>
<dbReference type="InterPro" id="IPR002130">
    <property type="entry name" value="Cyclophilin-type_PPIase_dom"/>
</dbReference>
<evidence type="ECO:0000256" key="2">
    <source>
        <dbReference type="ARBA" id="ARBA00023110"/>
    </source>
</evidence>
<evidence type="ECO:0000256" key="3">
    <source>
        <dbReference type="ARBA" id="ARBA00023235"/>
    </source>
</evidence>
<dbReference type="CDD" id="cd01920">
    <property type="entry name" value="cyclophilin_EcCYP_like"/>
    <property type="match status" value="1"/>
</dbReference>
<feature type="domain" description="PPIase cyclophilin-type" evidence="4">
    <location>
        <begin position="29"/>
        <end position="193"/>
    </location>
</feature>
<dbReference type="PROSITE" id="PS50072">
    <property type="entry name" value="CSA_PPIASE_2"/>
    <property type="match status" value="1"/>
</dbReference>
<dbReference type="GO" id="GO:0006457">
    <property type="term" value="P:protein folding"/>
    <property type="evidence" value="ECO:0007669"/>
    <property type="project" value="InterPro"/>
</dbReference>
<dbReference type="SUPFAM" id="SSF50891">
    <property type="entry name" value="Cyclophilin-like"/>
    <property type="match status" value="1"/>
</dbReference>
<keyword evidence="2" id="KW-0697">Rotamase</keyword>
<evidence type="ECO:0000256" key="1">
    <source>
        <dbReference type="ARBA" id="ARBA00013194"/>
    </source>
</evidence>
<accession>A0A381SV32</accession>
<gene>
    <name evidence="5" type="ORF">METZ01_LOCUS60015</name>
</gene>
<dbReference type="EMBL" id="UINC01003532">
    <property type="protein sequence ID" value="SVA07161.1"/>
    <property type="molecule type" value="Genomic_DNA"/>
</dbReference>
<dbReference type="InterPro" id="IPR020892">
    <property type="entry name" value="Cyclophilin-type_PPIase_CS"/>
</dbReference>